<keyword evidence="4 10" id="KW-0328">Glycosyltransferase</keyword>
<feature type="compositionally biased region" description="Polar residues" evidence="11">
    <location>
        <begin position="45"/>
        <end position="56"/>
    </location>
</feature>
<evidence type="ECO:0000256" key="11">
    <source>
        <dbReference type="SAM" id="MobiDB-lite"/>
    </source>
</evidence>
<sequence length="606" mass="68100">MPRPTSSPRSVRKRTRQASATHASSATGTPVPATSPLAGPRKSRAASTGNSNSEGTDPSRDIFVPSFTVVFRLLACIRAFGALMMPLGDCDEVYNYWEPMHYLQFGRGLQTWEYDPQYGIRSWAYTLLYTGLAKLLYALSFSGSKLRLFYAVRVVLALVTATCEARFYRSTVRYIHPRVGRYLLVLLMGSAGLFHAAHSFLPSTFAMNAILWASPYWLRAPSPSSGKRVYYGALGLAVGALVGWPFAAAVAIPFALEELAVCGTTLTRTLSWRVSPAADAVGNPKRRWVVTRIFRLMIAGILGLTVLLPIVLVDRFFYRQWLVVPWNIIRYNVFSQRDGRGPELYGTEPWYFYLLNGLLNFNIALPLALGCLPTMALVHVWDRCPGRRAATSAGTKPVPLGPLVYKVGSFYMLFAIFSLQPHKEERFLYVVYPTLCLAAAVTLHLVRDRVAPLLRSFTNCRVTRYLPMATLTLLVGYVAVSSARVAGLFFYYQAPMAVYSHFYTHAKQFPAPLTNSSQAPTLCVGKEWYRFPSHYFVPYPYRVGFIPSSFHGQLPKYFAEPKDVLPRQTTDTQLPLWAWPPQGTYLHPTGFNDMNQEEPDRYVSRQ</sequence>
<evidence type="ECO:0000256" key="5">
    <source>
        <dbReference type="ARBA" id="ARBA00022679"/>
    </source>
</evidence>
<dbReference type="EC" id="2.4.1.-" evidence="10"/>
<evidence type="ECO:0000256" key="7">
    <source>
        <dbReference type="ARBA" id="ARBA00022824"/>
    </source>
</evidence>
<dbReference type="OrthoDB" id="497541at2759"/>
<gene>
    <name evidence="12" type="primary">ALG9</name>
    <name evidence="12" type="ORF">H4R34_004451</name>
</gene>
<dbReference type="Proteomes" id="UP001151582">
    <property type="component" value="Unassembled WGS sequence"/>
</dbReference>
<accession>A0A9W8B2J6</accession>
<proteinExistence type="inferred from homology"/>
<evidence type="ECO:0000256" key="2">
    <source>
        <dbReference type="ARBA" id="ARBA00004922"/>
    </source>
</evidence>
<organism evidence="12 13">
    <name type="scientific">Dimargaris verticillata</name>
    <dbReference type="NCBI Taxonomy" id="2761393"/>
    <lineage>
        <taxon>Eukaryota</taxon>
        <taxon>Fungi</taxon>
        <taxon>Fungi incertae sedis</taxon>
        <taxon>Zoopagomycota</taxon>
        <taxon>Kickxellomycotina</taxon>
        <taxon>Dimargaritomycetes</taxon>
        <taxon>Dimargaritales</taxon>
        <taxon>Dimargaritaceae</taxon>
        <taxon>Dimargaris</taxon>
    </lineage>
</organism>
<feature type="transmembrane region" description="Helical" evidence="10">
    <location>
        <begin position="427"/>
        <end position="446"/>
    </location>
</feature>
<keyword evidence="9 10" id="KW-0472">Membrane</keyword>
<feature type="region of interest" description="Disordered" evidence="11">
    <location>
        <begin position="1"/>
        <end position="57"/>
    </location>
</feature>
<keyword evidence="13" id="KW-1185">Reference proteome</keyword>
<dbReference type="EMBL" id="JANBQB010000565">
    <property type="protein sequence ID" value="KAJ1975121.1"/>
    <property type="molecule type" value="Genomic_DNA"/>
</dbReference>
<dbReference type="PANTHER" id="PTHR22760">
    <property type="entry name" value="GLYCOSYLTRANSFERASE"/>
    <property type="match status" value="1"/>
</dbReference>
<dbReference type="GO" id="GO:0006487">
    <property type="term" value="P:protein N-linked glycosylation"/>
    <property type="evidence" value="ECO:0007669"/>
    <property type="project" value="TreeGrafter"/>
</dbReference>
<evidence type="ECO:0000256" key="1">
    <source>
        <dbReference type="ARBA" id="ARBA00004477"/>
    </source>
</evidence>
<feature type="transmembrane region" description="Helical" evidence="10">
    <location>
        <begin position="179"/>
        <end position="197"/>
    </location>
</feature>
<name>A0A9W8B2J6_9FUNG</name>
<evidence type="ECO:0000256" key="9">
    <source>
        <dbReference type="ARBA" id="ARBA00023136"/>
    </source>
</evidence>
<evidence type="ECO:0000256" key="10">
    <source>
        <dbReference type="RuleBase" id="RU363075"/>
    </source>
</evidence>
<feature type="transmembrane region" description="Helical" evidence="10">
    <location>
        <begin position="229"/>
        <end position="256"/>
    </location>
</feature>
<keyword evidence="5 12" id="KW-0808">Transferase</keyword>
<comment type="similarity">
    <text evidence="3 10">Belongs to the glycosyltransferase 22 family.</text>
</comment>
<dbReference type="GO" id="GO:0005789">
    <property type="term" value="C:endoplasmic reticulum membrane"/>
    <property type="evidence" value="ECO:0007669"/>
    <property type="project" value="UniProtKB-SubCell"/>
</dbReference>
<keyword evidence="7 10" id="KW-0256">Endoplasmic reticulum</keyword>
<dbReference type="PANTHER" id="PTHR22760:SF2">
    <property type="entry name" value="ALPHA-1,2-MANNOSYLTRANSFERASE ALG9"/>
    <property type="match status" value="1"/>
</dbReference>
<reference evidence="12" key="1">
    <citation type="submission" date="2022-07" db="EMBL/GenBank/DDBJ databases">
        <title>Phylogenomic reconstructions and comparative analyses of Kickxellomycotina fungi.</title>
        <authorList>
            <person name="Reynolds N.K."/>
            <person name="Stajich J.E."/>
            <person name="Barry K."/>
            <person name="Grigoriev I.V."/>
            <person name="Crous P."/>
            <person name="Smith M.E."/>
        </authorList>
    </citation>
    <scope>NUCLEOTIDE SEQUENCE</scope>
    <source>
        <strain evidence="12">RSA 567</strain>
    </source>
</reference>
<comment type="caution">
    <text evidence="12">The sequence shown here is derived from an EMBL/GenBank/DDBJ whole genome shotgun (WGS) entry which is preliminary data.</text>
</comment>
<feature type="transmembrane region" description="Helical" evidence="10">
    <location>
        <begin position="123"/>
        <end position="142"/>
    </location>
</feature>
<evidence type="ECO:0000256" key="3">
    <source>
        <dbReference type="ARBA" id="ARBA00007063"/>
    </source>
</evidence>
<feature type="transmembrane region" description="Helical" evidence="10">
    <location>
        <begin position="363"/>
        <end position="382"/>
    </location>
</feature>
<evidence type="ECO:0000313" key="12">
    <source>
        <dbReference type="EMBL" id="KAJ1975121.1"/>
    </source>
</evidence>
<dbReference type="InterPro" id="IPR005599">
    <property type="entry name" value="GPI_mannosylTrfase"/>
</dbReference>
<evidence type="ECO:0000256" key="6">
    <source>
        <dbReference type="ARBA" id="ARBA00022692"/>
    </source>
</evidence>
<keyword evidence="8 10" id="KW-1133">Transmembrane helix</keyword>
<evidence type="ECO:0000256" key="8">
    <source>
        <dbReference type="ARBA" id="ARBA00022989"/>
    </source>
</evidence>
<feature type="transmembrane region" description="Helical" evidence="10">
    <location>
        <begin position="403"/>
        <end position="421"/>
    </location>
</feature>
<dbReference type="AlphaFoldDB" id="A0A9W8B2J6"/>
<dbReference type="GO" id="GO:0000026">
    <property type="term" value="F:alpha-1,2-mannosyltransferase activity"/>
    <property type="evidence" value="ECO:0007669"/>
    <property type="project" value="TreeGrafter"/>
</dbReference>
<feature type="compositionally biased region" description="Low complexity" evidence="11">
    <location>
        <begin position="18"/>
        <end position="29"/>
    </location>
</feature>
<evidence type="ECO:0000256" key="4">
    <source>
        <dbReference type="ARBA" id="ARBA00022676"/>
    </source>
</evidence>
<feature type="transmembrane region" description="Helical" evidence="10">
    <location>
        <begin position="466"/>
        <end position="492"/>
    </location>
</feature>
<comment type="subcellular location">
    <subcellularLocation>
        <location evidence="1 10">Endoplasmic reticulum membrane</location>
        <topology evidence="1 10">Multi-pass membrane protein</topology>
    </subcellularLocation>
</comment>
<keyword evidence="6 10" id="KW-0812">Transmembrane</keyword>
<evidence type="ECO:0000313" key="13">
    <source>
        <dbReference type="Proteomes" id="UP001151582"/>
    </source>
</evidence>
<protein>
    <recommendedName>
        <fullName evidence="10">Mannosyltransferase</fullName>
        <ecNumber evidence="10">2.4.1.-</ecNumber>
    </recommendedName>
</protein>
<dbReference type="Pfam" id="PF03901">
    <property type="entry name" value="Glyco_transf_22"/>
    <property type="match status" value="1"/>
</dbReference>
<feature type="transmembrane region" description="Helical" evidence="10">
    <location>
        <begin position="293"/>
        <end position="312"/>
    </location>
</feature>
<comment type="pathway">
    <text evidence="2">Protein modification; protein glycosylation.</text>
</comment>